<dbReference type="RefSeq" id="WP_348827280.1">
    <property type="nucleotide sequence ID" value="NZ_CP098827.1"/>
</dbReference>
<evidence type="ECO:0000256" key="5">
    <source>
        <dbReference type="ARBA" id="ARBA00022989"/>
    </source>
</evidence>
<proteinExistence type="inferred from homology"/>
<dbReference type="NCBIfam" id="NF006548">
    <property type="entry name" value="PRK09041.1"/>
    <property type="match status" value="1"/>
</dbReference>
<evidence type="ECO:0000256" key="8">
    <source>
        <dbReference type="SAM" id="MobiDB-lite"/>
    </source>
</evidence>
<accession>A0AAU7KHH9</accession>
<dbReference type="GO" id="GO:0005886">
    <property type="term" value="C:plasma membrane"/>
    <property type="evidence" value="ECO:0007669"/>
    <property type="project" value="UniProtKB-SubCell"/>
</dbReference>
<feature type="region of interest" description="Disordered" evidence="8">
    <location>
        <begin position="277"/>
        <end position="300"/>
    </location>
</feature>
<feature type="transmembrane region" description="Helical" evidence="9">
    <location>
        <begin position="24"/>
        <end position="47"/>
    </location>
</feature>
<keyword evidence="11" id="KW-0966">Cell projection</keyword>
<dbReference type="PROSITE" id="PS51123">
    <property type="entry name" value="OMPA_2"/>
    <property type="match status" value="1"/>
</dbReference>
<evidence type="ECO:0000313" key="11">
    <source>
        <dbReference type="EMBL" id="XBO70965.1"/>
    </source>
</evidence>
<dbReference type="Pfam" id="PF13677">
    <property type="entry name" value="MotB_plug"/>
    <property type="match status" value="1"/>
</dbReference>
<dbReference type="AlphaFoldDB" id="A0AAU7KHH9"/>
<dbReference type="PANTHER" id="PTHR30329">
    <property type="entry name" value="STATOR ELEMENT OF FLAGELLAR MOTOR COMPLEX"/>
    <property type="match status" value="1"/>
</dbReference>
<reference evidence="11" key="1">
    <citation type="submission" date="2022-06" db="EMBL/GenBank/DDBJ databases">
        <title>A novel DMS-producing enzyme.</title>
        <authorList>
            <person name="Zhang Y."/>
        </authorList>
    </citation>
    <scope>NUCLEOTIDE SEQUENCE</scope>
    <source>
        <strain evidence="11">RT37</strain>
    </source>
</reference>
<evidence type="ECO:0000259" key="10">
    <source>
        <dbReference type="PROSITE" id="PS51123"/>
    </source>
</evidence>
<evidence type="ECO:0000256" key="6">
    <source>
        <dbReference type="ARBA" id="ARBA00023136"/>
    </source>
</evidence>
<name>A0AAU7KHH9_9GAMM</name>
<keyword evidence="11" id="KW-0969">Cilium</keyword>
<keyword evidence="11" id="KW-0282">Flagellum</keyword>
<evidence type="ECO:0000256" key="1">
    <source>
        <dbReference type="ARBA" id="ARBA00004162"/>
    </source>
</evidence>
<dbReference type="SUPFAM" id="SSF103088">
    <property type="entry name" value="OmpA-like"/>
    <property type="match status" value="1"/>
</dbReference>
<gene>
    <name evidence="11" type="primary">motB</name>
    <name evidence="11" type="ORF">NFG58_20610</name>
</gene>
<keyword evidence="5 9" id="KW-1133">Transmembrane helix</keyword>
<evidence type="ECO:0000256" key="4">
    <source>
        <dbReference type="ARBA" id="ARBA00022692"/>
    </source>
</evidence>
<evidence type="ECO:0000256" key="3">
    <source>
        <dbReference type="ARBA" id="ARBA00022475"/>
    </source>
</evidence>
<organism evidence="11">
    <name type="scientific">Halomonas sp. RT37</name>
    <dbReference type="NCBI Taxonomy" id="2950872"/>
    <lineage>
        <taxon>Bacteria</taxon>
        <taxon>Pseudomonadati</taxon>
        <taxon>Pseudomonadota</taxon>
        <taxon>Gammaproteobacteria</taxon>
        <taxon>Oceanospirillales</taxon>
        <taxon>Halomonadaceae</taxon>
        <taxon>Halomonas</taxon>
    </lineage>
</organism>
<keyword evidence="6 7" id="KW-0472">Membrane</keyword>
<comment type="similarity">
    <text evidence="2">Belongs to the MotB family.</text>
</comment>
<dbReference type="Gene3D" id="3.30.1330.60">
    <property type="entry name" value="OmpA-like domain"/>
    <property type="match status" value="1"/>
</dbReference>
<feature type="domain" description="OmpA-like" evidence="10">
    <location>
        <begin position="149"/>
        <end position="269"/>
    </location>
</feature>
<dbReference type="EMBL" id="CP098827">
    <property type="protein sequence ID" value="XBO70965.1"/>
    <property type="molecule type" value="Genomic_DNA"/>
</dbReference>
<comment type="subcellular location">
    <subcellularLocation>
        <location evidence="1">Cell membrane</location>
        <topology evidence="1">Single-pass membrane protein</topology>
    </subcellularLocation>
</comment>
<dbReference type="InterPro" id="IPR025713">
    <property type="entry name" value="MotB-like_N_dom"/>
</dbReference>
<evidence type="ECO:0000256" key="2">
    <source>
        <dbReference type="ARBA" id="ARBA00008914"/>
    </source>
</evidence>
<evidence type="ECO:0000256" key="7">
    <source>
        <dbReference type="PROSITE-ProRule" id="PRU00473"/>
    </source>
</evidence>
<dbReference type="InterPro" id="IPR036737">
    <property type="entry name" value="OmpA-like_sf"/>
</dbReference>
<dbReference type="InterPro" id="IPR050330">
    <property type="entry name" value="Bact_OuterMem_StrucFunc"/>
</dbReference>
<dbReference type="CDD" id="cd07185">
    <property type="entry name" value="OmpA_C-like"/>
    <property type="match status" value="1"/>
</dbReference>
<protein>
    <submittedName>
        <fullName evidence="11">Flagellar motor protein MotB</fullName>
    </submittedName>
</protein>
<dbReference type="PANTHER" id="PTHR30329:SF18">
    <property type="entry name" value="MOTILITY PROTEIN B"/>
    <property type="match status" value="1"/>
</dbReference>
<keyword evidence="4 9" id="KW-0812">Transmembrane</keyword>
<keyword evidence="3" id="KW-1003">Cell membrane</keyword>
<evidence type="ECO:0000256" key="9">
    <source>
        <dbReference type="SAM" id="Phobius"/>
    </source>
</evidence>
<sequence length="323" mass="35916">MSSPNQRRPIIIRRKKVVHRHHGGSWKIALADFMTALMALFLVMWILSSASRETREGVADYFSMPLLAAMTNGDSVAMSPQVIPGGGPDVTSQQGERMRIDLKRQTRPSEQQRRAFRDLQQRIELAIQQDPSLRGLRDQLRFDMTQEGLRIQLLDDEQRPMFALGSDRVAPYLRNLLRTMAPLLNDLPNDLSISGHTDSLAYLNGRGGYSNWELSSDRANASRRELLDGGLESDKLLRVAGLADQVVMPGTDADDPINRRIELVVLFPSVAELIRHPGTLDPRAPRPARGSGEAQLAGPLEDIEARFHTALANSPASPPDEPH</sequence>
<dbReference type="InterPro" id="IPR006665">
    <property type="entry name" value="OmpA-like"/>
</dbReference>
<dbReference type="Pfam" id="PF00691">
    <property type="entry name" value="OmpA"/>
    <property type="match status" value="1"/>
</dbReference>